<evidence type="ECO:0000259" key="1">
    <source>
        <dbReference type="Pfam" id="PF20241"/>
    </source>
</evidence>
<dbReference type="AlphaFoldDB" id="A0A5C3QR15"/>
<protein>
    <recommendedName>
        <fullName evidence="1">DUF6598 domain-containing protein</fullName>
    </recommendedName>
</protein>
<dbReference type="PANTHER" id="PTHR33065:SF88">
    <property type="entry name" value="OS11G0104220 PROTEIN"/>
    <property type="match status" value="1"/>
</dbReference>
<dbReference type="OrthoDB" id="3114522at2759"/>
<reference evidence="2 3" key="1">
    <citation type="journal article" date="2019" name="Nat. Ecol. Evol.">
        <title>Megaphylogeny resolves global patterns of mushroom evolution.</title>
        <authorList>
            <person name="Varga T."/>
            <person name="Krizsan K."/>
            <person name="Foldi C."/>
            <person name="Dima B."/>
            <person name="Sanchez-Garcia M."/>
            <person name="Sanchez-Ramirez S."/>
            <person name="Szollosi G.J."/>
            <person name="Szarkandi J.G."/>
            <person name="Papp V."/>
            <person name="Albert L."/>
            <person name="Andreopoulos W."/>
            <person name="Angelini C."/>
            <person name="Antonin V."/>
            <person name="Barry K.W."/>
            <person name="Bougher N.L."/>
            <person name="Buchanan P."/>
            <person name="Buyck B."/>
            <person name="Bense V."/>
            <person name="Catcheside P."/>
            <person name="Chovatia M."/>
            <person name="Cooper J."/>
            <person name="Damon W."/>
            <person name="Desjardin D."/>
            <person name="Finy P."/>
            <person name="Geml J."/>
            <person name="Haridas S."/>
            <person name="Hughes K."/>
            <person name="Justo A."/>
            <person name="Karasinski D."/>
            <person name="Kautmanova I."/>
            <person name="Kiss B."/>
            <person name="Kocsube S."/>
            <person name="Kotiranta H."/>
            <person name="LaButti K.M."/>
            <person name="Lechner B.E."/>
            <person name="Liimatainen K."/>
            <person name="Lipzen A."/>
            <person name="Lukacs Z."/>
            <person name="Mihaltcheva S."/>
            <person name="Morgado L.N."/>
            <person name="Niskanen T."/>
            <person name="Noordeloos M.E."/>
            <person name="Ohm R.A."/>
            <person name="Ortiz-Santana B."/>
            <person name="Ovrebo C."/>
            <person name="Racz N."/>
            <person name="Riley R."/>
            <person name="Savchenko A."/>
            <person name="Shiryaev A."/>
            <person name="Soop K."/>
            <person name="Spirin V."/>
            <person name="Szebenyi C."/>
            <person name="Tomsovsky M."/>
            <person name="Tulloss R.E."/>
            <person name="Uehling J."/>
            <person name="Grigoriev I.V."/>
            <person name="Vagvolgyi C."/>
            <person name="Papp T."/>
            <person name="Martin F.M."/>
            <person name="Miettinen O."/>
            <person name="Hibbett D.S."/>
            <person name="Nagy L.G."/>
        </authorList>
    </citation>
    <scope>NUCLEOTIDE SEQUENCE [LARGE SCALE GENOMIC DNA]</scope>
    <source>
        <strain evidence="2 3">CBS 309.79</strain>
    </source>
</reference>
<dbReference type="Proteomes" id="UP000305067">
    <property type="component" value="Unassembled WGS sequence"/>
</dbReference>
<evidence type="ECO:0000313" key="2">
    <source>
        <dbReference type="EMBL" id="TFL04416.1"/>
    </source>
</evidence>
<dbReference type="InterPro" id="IPR046533">
    <property type="entry name" value="DUF6598"/>
</dbReference>
<dbReference type="STRING" id="1884261.A0A5C3QR15"/>
<organism evidence="2 3">
    <name type="scientific">Pterulicium gracile</name>
    <dbReference type="NCBI Taxonomy" id="1884261"/>
    <lineage>
        <taxon>Eukaryota</taxon>
        <taxon>Fungi</taxon>
        <taxon>Dikarya</taxon>
        <taxon>Basidiomycota</taxon>
        <taxon>Agaricomycotina</taxon>
        <taxon>Agaricomycetes</taxon>
        <taxon>Agaricomycetidae</taxon>
        <taxon>Agaricales</taxon>
        <taxon>Pleurotineae</taxon>
        <taxon>Pterulaceae</taxon>
        <taxon>Pterulicium</taxon>
    </lineage>
</organism>
<accession>A0A5C3QR15</accession>
<gene>
    <name evidence="2" type="ORF">BDV98DRAFT_601887</name>
</gene>
<name>A0A5C3QR15_9AGAR</name>
<evidence type="ECO:0000313" key="3">
    <source>
        <dbReference type="Proteomes" id="UP000305067"/>
    </source>
</evidence>
<keyword evidence="3" id="KW-1185">Reference proteome</keyword>
<dbReference type="PANTHER" id="PTHR33065">
    <property type="entry name" value="OS07G0486400 PROTEIN"/>
    <property type="match status" value="1"/>
</dbReference>
<dbReference type="Pfam" id="PF20241">
    <property type="entry name" value="DUF6598"/>
    <property type="match status" value="1"/>
</dbReference>
<proteinExistence type="predicted"/>
<dbReference type="EMBL" id="ML178818">
    <property type="protein sequence ID" value="TFL04416.1"/>
    <property type="molecule type" value="Genomic_DNA"/>
</dbReference>
<sequence>MPTEYDEPFLPKGSRLFEILSVRIEHINKPDSFLSSESKVALYGTINARDDDGVEPIWTRSRQNPLLIRAGNTILLEGLSRPLYSQDRCNIELDLLVANGAEEELTFVNGFTLFDPRHGDKYGVAKRLFSGDLGSVQACYATFADALYASITIFPLDGDDDDSAVATNVYGTISATTRRGTSELFRQVSKHKSVTV</sequence>
<feature type="domain" description="DUF6598" evidence="1">
    <location>
        <begin position="17"/>
        <end position="191"/>
    </location>
</feature>